<feature type="region of interest" description="Disordered" evidence="1">
    <location>
        <begin position="15"/>
        <end position="48"/>
    </location>
</feature>
<comment type="caution">
    <text evidence="2">The sequence shown here is derived from an EMBL/GenBank/DDBJ whole genome shotgun (WGS) entry which is preliminary data.</text>
</comment>
<dbReference type="Proteomes" id="UP001595704">
    <property type="component" value="Unassembled WGS sequence"/>
</dbReference>
<sequence length="788" mass="89049">MSGLVAKTKLTFRVEPEEEGGATQTVRIDRRRMTSPEKKKRGKPRKKPDRRLVIGFDTEYQSADAVDVTEVRRGEVEAKNLVLSYQYSTKLVTRSGGSDDKQVSGIIIPDDGKRLSLPDFIAFAVGAWLDKFPGEKAPYSIYLVGHFNRADLPAFDEFQTLSRSHLSAIRNTFISMGSAIKFPLGKKTSDLTFHVELRDTYLLAPGNAKALSELGAIVGFEKIRLHDDVAEEIRIKSNMAELRSSDWPLFRDYAIRDAEICVSYAERVLRQHDALFDAFELPVTLTSFGTVLSIMDWEKSKEDRLSILGKERFDRPRYNKSLGYAVKEVSEVYIERVQWAIDFVTETYHGGRNEQFWYGPAPEGKWRDLDLSSAYTTAMSLLRKARWRESRQLDSVDGIGPFDLAFCCVDFEFPESVRFPTLPVRTANGIIFPRKGRSYCAAPEVWLAKQLGAELKLDYGVSVPVEDGAPVFRSFIMDCIKRRNEHPKGTFDNLFWKEVGNSTYGKTAQGLRKKRVYDVRDDDMVELPESRITQPFFASFITSYTRAVLGEILNAFPDDVHVFSVTTDGFLATPTDEQIEAAMTGDLAQSFMQARRDLVGDDNALEVKHAIGQPIGWRTRGSATLKPGDDEATGIVLQKGGIKVDELLRGKAENDHIVRMFLNRDGKQVITYTTGMGIKDMLRSNADFVSRENQKQLRMEFDWKRKPVNPRDVTFQFDGKEHSHLAFGTAPLDTVDEFGDVREAWSTYNKKSRFCLKTLADYEQFVTAVLLPPSALIADVGRSTALKV</sequence>
<feature type="compositionally biased region" description="Basic residues" evidence="1">
    <location>
        <begin position="38"/>
        <end position="48"/>
    </location>
</feature>
<organism evidence="2 3">
    <name type="scientific">Camelimonas fluminis</name>
    <dbReference type="NCBI Taxonomy" id="1576911"/>
    <lineage>
        <taxon>Bacteria</taxon>
        <taxon>Pseudomonadati</taxon>
        <taxon>Pseudomonadota</taxon>
        <taxon>Alphaproteobacteria</taxon>
        <taxon>Hyphomicrobiales</taxon>
        <taxon>Chelatococcaceae</taxon>
        <taxon>Camelimonas</taxon>
    </lineage>
</organism>
<accession>A0ABV7UJH8</accession>
<feature type="compositionally biased region" description="Basic and acidic residues" evidence="1">
    <location>
        <begin position="27"/>
        <end position="37"/>
    </location>
</feature>
<dbReference type="InterPro" id="IPR043502">
    <property type="entry name" value="DNA/RNA_pol_sf"/>
</dbReference>
<protein>
    <recommendedName>
        <fullName evidence="4">DNA-directed DNA polymerase</fullName>
    </recommendedName>
</protein>
<evidence type="ECO:0000313" key="3">
    <source>
        <dbReference type="Proteomes" id="UP001595704"/>
    </source>
</evidence>
<evidence type="ECO:0000256" key="1">
    <source>
        <dbReference type="SAM" id="MobiDB-lite"/>
    </source>
</evidence>
<dbReference type="RefSeq" id="WP_376853144.1">
    <property type="nucleotide sequence ID" value="NZ_JBHRYC010000062.1"/>
</dbReference>
<name>A0ABV7UJH8_9HYPH</name>
<dbReference type="EMBL" id="JBHRYC010000062">
    <property type="protein sequence ID" value="MFC3638282.1"/>
    <property type="molecule type" value="Genomic_DNA"/>
</dbReference>
<keyword evidence="3" id="KW-1185">Reference proteome</keyword>
<feature type="non-terminal residue" evidence="2">
    <location>
        <position position="788"/>
    </location>
</feature>
<gene>
    <name evidence="2" type="ORF">ACFONL_13015</name>
</gene>
<dbReference type="SUPFAM" id="SSF56672">
    <property type="entry name" value="DNA/RNA polymerases"/>
    <property type="match status" value="1"/>
</dbReference>
<evidence type="ECO:0008006" key="4">
    <source>
        <dbReference type="Google" id="ProtNLM"/>
    </source>
</evidence>
<proteinExistence type="predicted"/>
<reference evidence="3" key="1">
    <citation type="journal article" date="2019" name="Int. J. Syst. Evol. Microbiol.">
        <title>The Global Catalogue of Microorganisms (GCM) 10K type strain sequencing project: providing services to taxonomists for standard genome sequencing and annotation.</title>
        <authorList>
            <consortium name="The Broad Institute Genomics Platform"/>
            <consortium name="The Broad Institute Genome Sequencing Center for Infectious Disease"/>
            <person name="Wu L."/>
            <person name="Ma J."/>
        </authorList>
    </citation>
    <scope>NUCLEOTIDE SEQUENCE [LARGE SCALE GENOMIC DNA]</scope>
    <source>
        <strain evidence="3">KCTC 42282</strain>
    </source>
</reference>
<evidence type="ECO:0000313" key="2">
    <source>
        <dbReference type="EMBL" id="MFC3638282.1"/>
    </source>
</evidence>